<name>A0A7I8VXC1_9ANNE</name>
<gene>
    <name evidence="2" type="ORF">DGYR_LOCUS8903</name>
</gene>
<keyword evidence="3" id="KW-1185">Reference proteome</keyword>
<keyword evidence="1" id="KW-1133">Transmembrane helix</keyword>
<evidence type="ECO:0000313" key="3">
    <source>
        <dbReference type="Proteomes" id="UP000549394"/>
    </source>
</evidence>
<protein>
    <submittedName>
        <fullName evidence="2">DgyrCDS9431</fullName>
    </submittedName>
</protein>
<organism evidence="2 3">
    <name type="scientific">Dimorphilus gyrociliatus</name>
    <dbReference type="NCBI Taxonomy" id="2664684"/>
    <lineage>
        <taxon>Eukaryota</taxon>
        <taxon>Metazoa</taxon>
        <taxon>Spiralia</taxon>
        <taxon>Lophotrochozoa</taxon>
        <taxon>Annelida</taxon>
        <taxon>Polychaeta</taxon>
        <taxon>Polychaeta incertae sedis</taxon>
        <taxon>Dinophilidae</taxon>
        <taxon>Dimorphilus</taxon>
    </lineage>
</organism>
<keyword evidence="1" id="KW-0472">Membrane</keyword>
<sequence>MRLSKRRHITNVLLTVFCIFILYTLIPKRPIKRLVSYLTGYHAINKCNPLVSPVKSKHPVIALLGSDESGVEVLRFLIEQLSGFYTGSVREANSDIFDLDGHTGPEVIAIQAEELSDLGHVNGLVVVYRKLEDIVRAQFSKKVGKGVFAEAPLRAYYGPNWKSFAINHGNRWETLYRSYFAVKKLPTLIIHYEMLLNREDMRSELNKVANFFHFPVWSTIEDCVVSGNLDETLKLLYPKKLKPGFKPFSFLPKYHMDRFRKVQSEIDDIVKMKEEKYVPLTLAAQEKV</sequence>
<reference evidence="2 3" key="1">
    <citation type="submission" date="2020-08" db="EMBL/GenBank/DDBJ databases">
        <authorList>
            <person name="Hejnol A."/>
        </authorList>
    </citation>
    <scope>NUCLEOTIDE SEQUENCE [LARGE SCALE GENOMIC DNA]</scope>
</reference>
<dbReference type="Proteomes" id="UP000549394">
    <property type="component" value="Unassembled WGS sequence"/>
</dbReference>
<dbReference type="PANTHER" id="PTHR45964">
    <property type="entry name" value="WSCD FAMILY MEMBER CG9164"/>
    <property type="match status" value="1"/>
</dbReference>
<evidence type="ECO:0000313" key="2">
    <source>
        <dbReference type="EMBL" id="CAD5120880.1"/>
    </source>
</evidence>
<dbReference type="InterPro" id="IPR051589">
    <property type="entry name" value="Sialate-O-sulfotransferase"/>
</dbReference>
<accession>A0A7I8VXC1</accession>
<dbReference type="EMBL" id="CAJFCJ010000013">
    <property type="protein sequence ID" value="CAD5120880.1"/>
    <property type="molecule type" value="Genomic_DNA"/>
</dbReference>
<dbReference type="PANTHER" id="PTHR45964:SF5">
    <property type="entry name" value="WSCD FAMILY MEMBER CG9164"/>
    <property type="match status" value="1"/>
</dbReference>
<keyword evidence="1" id="KW-0812">Transmembrane</keyword>
<proteinExistence type="predicted"/>
<comment type="caution">
    <text evidence="2">The sequence shown here is derived from an EMBL/GenBank/DDBJ whole genome shotgun (WGS) entry which is preliminary data.</text>
</comment>
<dbReference type="AlphaFoldDB" id="A0A7I8VXC1"/>
<evidence type="ECO:0000256" key="1">
    <source>
        <dbReference type="SAM" id="Phobius"/>
    </source>
</evidence>
<feature type="transmembrane region" description="Helical" evidence="1">
    <location>
        <begin position="9"/>
        <end position="26"/>
    </location>
</feature>
<dbReference type="OrthoDB" id="5985073at2759"/>